<organism evidence="1 2">
    <name type="scientific">Rhodonellum psychrophilum GCM71 = DSM 17998</name>
    <dbReference type="NCBI Taxonomy" id="1123057"/>
    <lineage>
        <taxon>Bacteria</taxon>
        <taxon>Pseudomonadati</taxon>
        <taxon>Bacteroidota</taxon>
        <taxon>Cytophagia</taxon>
        <taxon>Cytophagales</taxon>
        <taxon>Cytophagaceae</taxon>
        <taxon>Rhodonellum</taxon>
    </lineage>
</organism>
<dbReference type="EMBL" id="AWXR01000010">
    <property type="protein sequence ID" value="ERM83721.1"/>
    <property type="molecule type" value="Genomic_DNA"/>
</dbReference>
<dbReference type="Proteomes" id="UP000016843">
    <property type="component" value="Unassembled WGS sequence"/>
</dbReference>
<sequence>MSCLVVMKGMLFLCLKPFQIQEKISNSSRRFLFKTRPKEYR</sequence>
<keyword evidence="2" id="KW-1185">Reference proteome</keyword>
<comment type="caution">
    <text evidence="1">The sequence shown here is derived from an EMBL/GenBank/DDBJ whole genome shotgun (WGS) entry which is preliminary data.</text>
</comment>
<gene>
    <name evidence="1" type="ORF">P872_02665</name>
</gene>
<proteinExistence type="predicted"/>
<evidence type="ECO:0000313" key="1">
    <source>
        <dbReference type="EMBL" id="ERM83721.1"/>
    </source>
</evidence>
<accession>U5C475</accession>
<dbReference type="AlphaFoldDB" id="U5C475"/>
<name>U5C475_9BACT</name>
<evidence type="ECO:0000313" key="2">
    <source>
        <dbReference type="Proteomes" id="UP000016843"/>
    </source>
</evidence>
<reference evidence="1 2" key="1">
    <citation type="journal article" date="2013" name="Genome Announc.">
        <title>Draft Genome Sequence of the Psychrophilic and Alkaliphilic Rhodonellum psychrophilum Strain GCM71T.</title>
        <authorList>
            <person name="Hauptmann A.L."/>
            <person name="Glaring M.A."/>
            <person name="Hallin P.F."/>
            <person name="Prieme A."/>
            <person name="Stougaard P."/>
        </authorList>
    </citation>
    <scope>NUCLEOTIDE SEQUENCE [LARGE SCALE GENOMIC DNA]</scope>
    <source>
        <strain evidence="1 2">GCM71</strain>
    </source>
</reference>
<protein>
    <submittedName>
        <fullName evidence="1">Uncharacterized protein</fullName>
    </submittedName>
</protein>